<evidence type="ECO:0000256" key="1">
    <source>
        <dbReference type="SAM" id="Phobius"/>
    </source>
</evidence>
<feature type="transmembrane region" description="Helical" evidence="1">
    <location>
        <begin position="33"/>
        <end position="51"/>
    </location>
</feature>
<keyword evidence="1" id="KW-0812">Transmembrane</keyword>
<evidence type="ECO:0000313" key="2">
    <source>
        <dbReference type="EMBL" id="QQP14953.1"/>
    </source>
</evidence>
<gene>
    <name evidence="2" type="ORF">FJQ98_12305</name>
</gene>
<feature type="transmembrane region" description="Helical" evidence="1">
    <location>
        <begin position="63"/>
        <end position="88"/>
    </location>
</feature>
<keyword evidence="1" id="KW-0472">Membrane</keyword>
<organism evidence="2 3">
    <name type="scientific">Lysinibacillus agricola</name>
    <dbReference type="NCBI Taxonomy" id="2590012"/>
    <lineage>
        <taxon>Bacteria</taxon>
        <taxon>Bacillati</taxon>
        <taxon>Bacillota</taxon>
        <taxon>Bacilli</taxon>
        <taxon>Bacillales</taxon>
        <taxon>Bacillaceae</taxon>
        <taxon>Lysinibacillus</taxon>
    </lineage>
</organism>
<dbReference type="Proteomes" id="UP000596049">
    <property type="component" value="Chromosome"/>
</dbReference>
<evidence type="ECO:0000313" key="3">
    <source>
        <dbReference type="Proteomes" id="UP000596049"/>
    </source>
</evidence>
<name>A0ABX7AY98_9BACI</name>
<keyword evidence="1" id="KW-1133">Transmembrane helix</keyword>
<feature type="transmembrane region" description="Helical" evidence="1">
    <location>
        <begin position="100"/>
        <end position="123"/>
    </location>
</feature>
<reference evidence="2 3" key="1">
    <citation type="submission" date="2020-01" db="EMBL/GenBank/DDBJ databases">
        <authorList>
            <person name="Liu G."/>
            <person name="Liu B."/>
        </authorList>
    </citation>
    <scope>NUCLEOTIDE SEQUENCE [LARGE SCALE GENOMIC DNA]</scope>
    <source>
        <strain evidence="2 3">FJAT-51161</strain>
    </source>
</reference>
<sequence length="132" mass="15689">MLYGLMFFISLEMQLNYYRIVRLTGWEGQHFDILILLVHSVGFVVATIVLYKLTYKWIAHRRFIYWTTIFLLPYTALFIFIFACMFPITNQGDMPAPVQGLMLFAMLLFYLFYIGTLNMVCYCSKFDKVQIK</sequence>
<dbReference type="EMBL" id="CP067341">
    <property type="protein sequence ID" value="QQP14953.1"/>
    <property type="molecule type" value="Genomic_DNA"/>
</dbReference>
<protein>
    <submittedName>
        <fullName evidence="2">Uncharacterized protein</fullName>
    </submittedName>
</protein>
<proteinExistence type="predicted"/>
<accession>A0ABX7AY98</accession>
<keyword evidence="3" id="KW-1185">Reference proteome</keyword>